<protein>
    <recommendedName>
        <fullName evidence="2">acid phosphatase</fullName>
        <ecNumber evidence="2">3.1.3.2</ecNumber>
    </recommendedName>
</protein>
<dbReference type="GO" id="GO:0003993">
    <property type="term" value="F:acid phosphatase activity"/>
    <property type="evidence" value="ECO:0007669"/>
    <property type="project" value="UniProtKB-EC"/>
</dbReference>
<comment type="catalytic activity">
    <reaction evidence="1">
        <text>a phosphate monoester + H2O = an alcohol + phosphate</text>
        <dbReference type="Rhea" id="RHEA:15017"/>
        <dbReference type="ChEBI" id="CHEBI:15377"/>
        <dbReference type="ChEBI" id="CHEBI:30879"/>
        <dbReference type="ChEBI" id="CHEBI:43474"/>
        <dbReference type="ChEBI" id="CHEBI:67140"/>
        <dbReference type="EC" id="3.1.3.2"/>
    </reaction>
</comment>
<evidence type="ECO:0000256" key="2">
    <source>
        <dbReference type="ARBA" id="ARBA00012646"/>
    </source>
</evidence>
<dbReference type="OrthoDB" id="5135119at2759"/>
<organism evidence="5 6">
    <name type="scientific">Trichomonascus ciferrii</name>
    <dbReference type="NCBI Taxonomy" id="44093"/>
    <lineage>
        <taxon>Eukaryota</taxon>
        <taxon>Fungi</taxon>
        <taxon>Dikarya</taxon>
        <taxon>Ascomycota</taxon>
        <taxon>Saccharomycotina</taxon>
        <taxon>Dipodascomycetes</taxon>
        <taxon>Dipodascales</taxon>
        <taxon>Trichomonascaceae</taxon>
        <taxon>Trichomonascus</taxon>
        <taxon>Trichomonascus ciferrii complex</taxon>
    </lineage>
</organism>
<keyword evidence="3" id="KW-0378">Hydrolase</keyword>
<dbReference type="Gene3D" id="3.40.720.10">
    <property type="entry name" value="Alkaline Phosphatase, subunit A"/>
    <property type="match status" value="1"/>
</dbReference>
<evidence type="ECO:0000256" key="1">
    <source>
        <dbReference type="ARBA" id="ARBA00000032"/>
    </source>
</evidence>
<name>A0A642UCU5_9ASCO</name>
<keyword evidence="6" id="KW-1185">Reference proteome</keyword>
<dbReference type="SUPFAM" id="SSF53649">
    <property type="entry name" value="Alkaline phosphatase-like"/>
    <property type="match status" value="1"/>
</dbReference>
<comment type="caution">
    <text evidence="5">The sequence shown here is derived from an EMBL/GenBank/DDBJ whole genome shotgun (WGS) entry which is preliminary data.</text>
</comment>
<gene>
    <name evidence="5" type="ORF">TRICI_006820</name>
</gene>
<dbReference type="GO" id="GO:0009395">
    <property type="term" value="P:phospholipid catabolic process"/>
    <property type="evidence" value="ECO:0007669"/>
    <property type="project" value="TreeGrafter"/>
</dbReference>
<evidence type="ECO:0000256" key="3">
    <source>
        <dbReference type="ARBA" id="ARBA00022801"/>
    </source>
</evidence>
<dbReference type="PANTHER" id="PTHR31956">
    <property type="entry name" value="NON-SPECIFIC PHOSPHOLIPASE C4-RELATED"/>
    <property type="match status" value="1"/>
</dbReference>
<dbReference type="VEuPathDB" id="FungiDB:TRICI_006820"/>
<keyword evidence="4" id="KW-0732">Signal</keyword>
<reference evidence="5" key="1">
    <citation type="journal article" date="2019" name="G3 (Bethesda)">
        <title>Genome Assemblies of Two Rare Opportunistic Yeast Pathogens: Diutina rugosa (syn. Candida rugosa) and Trichomonascus ciferrii (syn. Candida ciferrii).</title>
        <authorList>
            <person name="Mixao V."/>
            <person name="Saus E."/>
            <person name="Hansen A.P."/>
            <person name="Lass-Florl C."/>
            <person name="Gabaldon T."/>
        </authorList>
    </citation>
    <scope>NUCLEOTIDE SEQUENCE</scope>
    <source>
        <strain evidence="5">CBS 4856</strain>
    </source>
</reference>
<sequence>MKLVSLITAFSLISGLVEAGNERKFTTIQPDLTEIRKAQATAQPYEFKEEYVPGKVFDRFYNIWLENTDYDKAAGEPHMKDLRKKGITLTNYWAVTHPSQPNYLASVAGDYFGLDHDEFVRMPANVTTLANLLDAKGISWGEYQEHSPYPGFQGFNFSNQETYANDYVRKHNPLVLMDVITSDETQLSKIKNFTDFEHDLEAKKLPQWSFITPNMTNDGHDSTIKVAGTWSKNFLEPLLKNDYFTEKTLVVLTFDENETYEEPNRVLAILLGDIPEDLKGTEDDTFYDHYSLISTVQENWDLPKLGRNDCGANVFKIIADKTGYENIKVDMDGVYNNKSVEGWFSDKHIPLPPPHCCE</sequence>
<feature type="signal peptide" evidence="4">
    <location>
        <begin position="1"/>
        <end position="19"/>
    </location>
</feature>
<evidence type="ECO:0000256" key="4">
    <source>
        <dbReference type="SAM" id="SignalP"/>
    </source>
</evidence>
<dbReference type="Proteomes" id="UP000761534">
    <property type="component" value="Unassembled WGS sequence"/>
</dbReference>
<dbReference type="PANTHER" id="PTHR31956:SF8">
    <property type="entry name" value="ACID PHOSPHATASE PHOA (AFU_ORTHOLOGUE AFUA_1G03570)"/>
    <property type="match status" value="1"/>
</dbReference>
<dbReference type="InterPro" id="IPR007312">
    <property type="entry name" value="Phosphoesterase"/>
</dbReference>
<dbReference type="Pfam" id="PF04185">
    <property type="entry name" value="Phosphoesterase"/>
    <property type="match status" value="1"/>
</dbReference>
<dbReference type="InterPro" id="IPR017850">
    <property type="entry name" value="Alkaline_phosphatase_core_sf"/>
</dbReference>
<evidence type="ECO:0000313" key="6">
    <source>
        <dbReference type="Proteomes" id="UP000761534"/>
    </source>
</evidence>
<dbReference type="FunFam" id="3.40.720.10:FF:000043">
    <property type="entry name" value="Acid phosphatase PHOa"/>
    <property type="match status" value="1"/>
</dbReference>
<evidence type="ECO:0000313" key="5">
    <source>
        <dbReference type="EMBL" id="KAA8896865.1"/>
    </source>
</evidence>
<accession>A0A642UCU5</accession>
<dbReference type="EC" id="3.1.3.2" evidence="2"/>
<proteinExistence type="predicted"/>
<dbReference type="AlphaFoldDB" id="A0A642UCU5"/>
<feature type="chain" id="PRO_5025046527" description="acid phosphatase" evidence="4">
    <location>
        <begin position="20"/>
        <end position="358"/>
    </location>
</feature>
<dbReference type="EMBL" id="SWFS01000573">
    <property type="protein sequence ID" value="KAA8896865.1"/>
    <property type="molecule type" value="Genomic_DNA"/>
</dbReference>